<dbReference type="PANTHER" id="PTHR43201">
    <property type="entry name" value="ACYL-COA SYNTHETASE"/>
    <property type="match status" value="1"/>
</dbReference>
<dbReference type="SUPFAM" id="SSF56801">
    <property type="entry name" value="Acetyl-CoA synthetase-like"/>
    <property type="match status" value="1"/>
</dbReference>
<evidence type="ECO:0000259" key="2">
    <source>
        <dbReference type="Pfam" id="PF13193"/>
    </source>
</evidence>
<protein>
    <submittedName>
        <fullName evidence="3">Fatty-acyl-CoA synthase</fullName>
    </submittedName>
</protein>
<dbReference type="EMBL" id="QKYU01000016">
    <property type="protein sequence ID" value="PZW43112.1"/>
    <property type="molecule type" value="Genomic_DNA"/>
</dbReference>
<keyword evidence="4" id="KW-1185">Reference proteome</keyword>
<proteinExistence type="predicted"/>
<dbReference type="Gene3D" id="3.30.300.30">
    <property type="match status" value="1"/>
</dbReference>
<dbReference type="AlphaFoldDB" id="A0A2W7IC25"/>
<dbReference type="InterPro" id="IPR020845">
    <property type="entry name" value="AMP-binding_CS"/>
</dbReference>
<evidence type="ECO:0000259" key="1">
    <source>
        <dbReference type="Pfam" id="PF00501"/>
    </source>
</evidence>
<accession>A0A2W7IC25</accession>
<dbReference type="Pfam" id="PF13193">
    <property type="entry name" value="AMP-binding_C"/>
    <property type="match status" value="1"/>
</dbReference>
<dbReference type="InterPro" id="IPR045851">
    <property type="entry name" value="AMP-bd_C_sf"/>
</dbReference>
<evidence type="ECO:0000313" key="3">
    <source>
        <dbReference type="EMBL" id="PZW43112.1"/>
    </source>
</evidence>
<feature type="domain" description="AMP-dependent synthetase/ligase" evidence="1">
    <location>
        <begin position="33"/>
        <end position="352"/>
    </location>
</feature>
<dbReference type="RefSeq" id="WP_111398987.1">
    <property type="nucleotide sequence ID" value="NZ_QKYU01000016.1"/>
</dbReference>
<feature type="domain" description="AMP-binding enzyme C-terminal" evidence="2">
    <location>
        <begin position="400"/>
        <end position="473"/>
    </location>
</feature>
<evidence type="ECO:0000313" key="4">
    <source>
        <dbReference type="Proteomes" id="UP000249688"/>
    </source>
</evidence>
<dbReference type="GO" id="GO:0006631">
    <property type="term" value="P:fatty acid metabolic process"/>
    <property type="evidence" value="ECO:0007669"/>
    <property type="project" value="TreeGrafter"/>
</dbReference>
<comment type="caution">
    <text evidence="3">The sequence shown here is derived from an EMBL/GenBank/DDBJ whole genome shotgun (WGS) entry which is preliminary data.</text>
</comment>
<dbReference type="Proteomes" id="UP000249688">
    <property type="component" value="Unassembled WGS sequence"/>
</dbReference>
<sequence>MTPSTLPAWFRQGSGCRLTSGETDWDREDLVGASLEVADRLRAEGLVVGDRVGWIGLNDVWMIAALLACARAGMVLVPLNWRLAPEELAWIAADADLRLVFRGAGVAAPRAWLPQSVALVPADLSDIELEALGGPQIGAGEEQAEAPLLLVYTSGTSGRPKGVILTQSAVVANIRNAIGLFGLTPDDHVLTVLPMFHVGGLCIQTLPTLCAGGWVTLLPRFEPAAFFEALARDRPSLTLLVPAVMRALVQSQGWPGADLSCLRAVGAGSSEVPADMIEAFQSRGVPVQQVYGATEAGPIAIAQSIAEAWAAAGSIGRPICEARVVAPDGTPLPPGATGEIELRGPNLLSGYWGQEPAATSAEGWFRTGDVGHFDADGRWWFTDRLGNVIVSGGENIYPAEVERVLATAPGVLEGAVCGRPDLKWGEVPVAVVVPGPGFDAAAVLSHFEGKLARFKKPRDVVAVASLPRNALGKVVLAELRALAGGCRATGGC</sequence>
<organism evidence="3 4">
    <name type="scientific">Humitalea rosea</name>
    <dbReference type="NCBI Taxonomy" id="990373"/>
    <lineage>
        <taxon>Bacteria</taxon>
        <taxon>Pseudomonadati</taxon>
        <taxon>Pseudomonadota</taxon>
        <taxon>Alphaproteobacteria</taxon>
        <taxon>Acetobacterales</taxon>
        <taxon>Roseomonadaceae</taxon>
        <taxon>Humitalea</taxon>
    </lineage>
</organism>
<dbReference type="InterPro" id="IPR042099">
    <property type="entry name" value="ANL_N_sf"/>
</dbReference>
<dbReference type="Gene3D" id="3.40.50.12780">
    <property type="entry name" value="N-terminal domain of ligase-like"/>
    <property type="match status" value="1"/>
</dbReference>
<dbReference type="InterPro" id="IPR000873">
    <property type="entry name" value="AMP-dep_synth/lig_dom"/>
</dbReference>
<gene>
    <name evidence="3" type="ORF">C8P66_11633</name>
</gene>
<dbReference type="PANTHER" id="PTHR43201:SF32">
    <property type="entry name" value="2-SUCCINYLBENZOATE--COA LIGASE, CHLOROPLASTIC_PEROXISOMAL"/>
    <property type="match status" value="1"/>
</dbReference>
<reference evidence="3 4" key="1">
    <citation type="submission" date="2018-06" db="EMBL/GenBank/DDBJ databases">
        <title>Genomic Encyclopedia of Archaeal and Bacterial Type Strains, Phase II (KMG-II): from individual species to whole genera.</title>
        <authorList>
            <person name="Goeker M."/>
        </authorList>
    </citation>
    <scope>NUCLEOTIDE SEQUENCE [LARGE SCALE GENOMIC DNA]</scope>
    <source>
        <strain evidence="3 4">DSM 24525</strain>
    </source>
</reference>
<dbReference type="GO" id="GO:0031956">
    <property type="term" value="F:medium-chain fatty acid-CoA ligase activity"/>
    <property type="evidence" value="ECO:0007669"/>
    <property type="project" value="TreeGrafter"/>
</dbReference>
<name>A0A2W7IC25_9PROT</name>
<dbReference type="OrthoDB" id="9803968at2"/>
<dbReference type="InterPro" id="IPR025110">
    <property type="entry name" value="AMP-bd_C"/>
</dbReference>
<dbReference type="PROSITE" id="PS00455">
    <property type="entry name" value="AMP_BINDING"/>
    <property type="match status" value="1"/>
</dbReference>
<dbReference type="Pfam" id="PF00501">
    <property type="entry name" value="AMP-binding"/>
    <property type="match status" value="1"/>
</dbReference>